<dbReference type="InterPro" id="IPR043133">
    <property type="entry name" value="GTP-CH-I_C/QueF"/>
</dbReference>
<sequence>MQPPSTDIVSIEGFSVHTATRLDVFGGAPPEPHTLAIHFHLHPTSLLLAAATDDSRFSIRYWDLESQVLERVNDGSPWASGRALARAVTGVAFVHAGGAAKELRVVLEAKNGHPRAAGGMGWELTTPHGAHTQDVVAFARGLELGVVLGGTDEEPKAKQRIVMDIWFLEKPQHPTEVDYTTIVDRIVEGTEESRYRTLERLVHEAARIASSASGAHCREVIIRAMRPAAVTFADALVVQLTLPCSP</sequence>
<comment type="caution">
    <text evidence="4">The sequence shown here is derived from an EMBL/GenBank/DDBJ whole genome shotgun (WGS) entry which is preliminary data.</text>
</comment>
<dbReference type="AlphaFoldDB" id="A0AAD4LWQ6"/>
<name>A0AAD4LWQ6_9AGAM</name>
<dbReference type="EMBL" id="WTXG01000123">
    <property type="protein sequence ID" value="KAI0292361.1"/>
    <property type="molecule type" value="Genomic_DNA"/>
</dbReference>
<dbReference type="Gene3D" id="3.30.1130.10">
    <property type="match status" value="1"/>
</dbReference>
<evidence type="ECO:0000256" key="1">
    <source>
        <dbReference type="ARBA" id="ARBA00022909"/>
    </source>
</evidence>
<accession>A0AAD4LWQ6</accession>
<keyword evidence="1" id="KW-0289">Folate biosynthesis</keyword>
<keyword evidence="5" id="KW-1185">Reference proteome</keyword>
<evidence type="ECO:0000259" key="2">
    <source>
        <dbReference type="SMART" id="SM00905"/>
    </source>
</evidence>
<feature type="domain" description="Dihydroneopterin aldolase/epimerase" evidence="2">
    <location>
        <begin position="137"/>
        <end position="242"/>
    </location>
</feature>
<evidence type="ECO:0000313" key="4">
    <source>
        <dbReference type="EMBL" id="KAI0292361.1"/>
    </source>
</evidence>
<dbReference type="Pfam" id="PF02152">
    <property type="entry name" value="FolB"/>
    <property type="match status" value="1"/>
</dbReference>
<dbReference type="InterPro" id="IPR006157">
    <property type="entry name" value="FolB_dom"/>
</dbReference>
<evidence type="ECO:0000313" key="3">
    <source>
        <dbReference type="EMBL" id="KAI0290104.1"/>
    </source>
</evidence>
<protein>
    <recommendedName>
        <fullName evidence="2">Dihydroneopterin aldolase/epimerase domain-containing protein</fullName>
    </recommendedName>
</protein>
<reference evidence="4" key="1">
    <citation type="journal article" date="2022" name="New Phytol.">
        <title>Evolutionary transition to the ectomycorrhizal habit in the genomes of a hyperdiverse lineage of mushroom-forming fungi.</title>
        <authorList>
            <person name="Looney B."/>
            <person name="Miyauchi S."/>
            <person name="Morin E."/>
            <person name="Drula E."/>
            <person name="Courty P.E."/>
            <person name="Kohler A."/>
            <person name="Kuo A."/>
            <person name="LaButti K."/>
            <person name="Pangilinan J."/>
            <person name="Lipzen A."/>
            <person name="Riley R."/>
            <person name="Andreopoulos W."/>
            <person name="He G."/>
            <person name="Johnson J."/>
            <person name="Nolan M."/>
            <person name="Tritt A."/>
            <person name="Barry K.W."/>
            <person name="Grigoriev I.V."/>
            <person name="Nagy L.G."/>
            <person name="Hibbett D."/>
            <person name="Henrissat B."/>
            <person name="Matheny P.B."/>
            <person name="Labbe J."/>
            <person name="Martin F.M."/>
        </authorList>
    </citation>
    <scope>NUCLEOTIDE SEQUENCE</scope>
    <source>
        <strain evidence="4">BPL690</strain>
    </source>
</reference>
<dbReference type="EMBL" id="WTXG01000250">
    <property type="protein sequence ID" value="KAI0290104.1"/>
    <property type="molecule type" value="Genomic_DNA"/>
</dbReference>
<dbReference type="GO" id="GO:0004150">
    <property type="term" value="F:dihydroneopterin aldolase activity"/>
    <property type="evidence" value="ECO:0007669"/>
    <property type="project" value="InterPro"/>
</dbReference>
<dbReference type="SMART" id="SM00905">
    <property type="entry name" value="FolB"/>
    <property type="match status" value="1"/>
</dbReference>
<dbReference type="Proteomes" id="UP001203297">
    <property type="component" value="Unassembled WGS sequence"/>
</dbReference>
<gene>
    <name evidence="4" type="ORF">B0F90DRAFT_1671167</name>
    <name evidence="3" type="ORF">B0F90DRAFT_1825487</name>
</gene>
<dbReference type="SUPFAM" id="SSF55620">
    <property type="entry name" value="Tetrahydrobiopterin biosynthesis enzymes-like"/>
    <property type="match status" value="1"/>
</dbReference>
<organism evidence="4 5">
    <name type="scientific">Multifurca ochricompacta</name>
    <dbReference type="NCBI Taxonomy" id="376703"/>
    <lineage>
        <taxon>Eukaryota</taxon>
        <taxon>Fungi</taxon>
        <taxon>Dikarya</taxon>
        <taxon>Basidiomycota</taxon>
        <taxon>Agaricomycotina</taxon>
        <taxon>Agaricomycetes</taxon>
        <taxon>Russulales</taxon>
        <taxon>Russulaceae</taxon>
        <taxon>Multifurca</taxon>
    </lineage>
</organism>
<dbReference type="GO" id="GO:0046656">
    <property type="term" value="P:folic acid biosynthetic process"/>
    <property type="evidence" value="ECO:0007669"/>
    <property type="project" value="UniProtKB-KW"/>
</dbReference>
<evidence type="ECO:0000313" key="5">
    <source>
        <dbReference type="Proteomes" id="UP001203297"/>
    </source>
</evidence>
<proteinExistence type="predicted"/>